<dbReference type="Pfam" id="PF00501">
    <property type="entry name" value="AMP-binding"/>
    <property type="match status" value="1"/>
</dbReference>
<feature type="domain" description="AMP-dependent synthetase/ligase" evidence="1">
    <location>
        <begin position="9"/>
        <end position="352"/>
    </location>
</feature>
<organism evidence="3 4">
    <name type="scientific">Asanoa siamensis</name>
    <dbReference type="NCBI Taxonomy" id="926357"/>
    <lineage>
        <taxon>Bacteria</taxon>
        <taxon>Bacillati</taxon>
        <taxon>Actinomycetota</taxon>
        <taxon>Actinomycetes</taxon>
        <taxon>Micromonosporales</taxon>
        <taxon>Micromonosporaceae</taxon>
        <taxon>Asanoa</taxon>
    </lineage>
</organism>
<protein>
    <submittedName>
        <fullName evidence="3">AMP-dependent synthetase</fullName>
    </submittedName>
</protein>
<feature type="domain" description="AMP-binding enzyme C-terminal" evidence="2">
    <location>
        <begin position="402"/>
        <end position="477"/>
    </location>
</feature>
<dbReference type="Proteomes" id="UP000604117">
    <property type="component" value="Unassembled WGS sequence"/>
</dbReference>
<dbReference type="PANTHER" id="PTHR43767:SF12">
    <property type="entry name" value="AMP-DEPENDENT SYNTHETASE AND LIGASE"/>
    <property type="match status" value="1"/>
</dbReference>
<accession>A0ABQ4D442</accession>
<evidence type="ECO:0000313" key="3">
    <source>
        <dbReference type="EMBL" id="GIF78316.1"/>
    </source>
</evidence>
<evidence type="ECO:0000259" key="1">
    <source>
        <dbReference type="Pfam" id="PF00501"/>
    </source>
</evidence>
<dbReference type="InterPro" id="IPR045851">
    <property type="entry name" value="AMP-bd_C_sf"/>
</dbReference>
<dbReference type="InterPro" id="IPR050237">
    <property type="entry name" value="ATP-dep_AMP-bd_enzyme"/>
</dbReference>
<evidence type="ECO:0000259" key="2">
    <source>
        <dbReference type="Pfam" id="PF13193"/>
    </source>
</evidence>
<dbReference type="Gene3D" id="3.40.50.12780">
    <property type="entry name" value="N-terminal domain of ligase-like"/>
    <property type="match status" value="1"/>
</dbReference>
<dbReference type="RefSeq" id="WP_203719143.1">
    <property type="nucleotide sequence ID" value="NZ_BONE01000132.1"/>
</dbReference>
<dbReference type="CDD" id="cd05936">
    <property type="entry name" value="FC-FACS_FadD_like"/>
    <property type="match status" value="1"/>
</dbReference>
<dbReference type="Gene3D" id="3.30.300.30">
    <property type="match status" value="1"/>
</dbReference>
<reference evidence="3 4" key="1">
    <citation type="submission" date="2021-01" db="EMBL/GenBank/DDBJ databases">
        <title>Whole genome shotgun sequence of Asanoa siamensis NBRC 107932.</title>
        <authorList>
            <person name="Komaki H."/>
            <person name="Tamura T."/>
        </authorList>
    </citation>
    <scope>NUCLEOTIDE SEQUENCE [LARGE SCALE GENOMIC DNA]</scope>
    <source>
        <strain evidence="3 4">NBRC 107932</strain>
    </source>
</reference>
<dbReference type="InterPro" id="IPR042099">
    <property type="entry name" value="ANL_N_sf"/>
</dbReference>
<sequence length="491" mass="52592">MTFNLSVILRESARRDPDKTAVIFGDRKVSYAELDAAADRAAAGLLRHAAKGDRVALMLPNRVEFLECYFGILKAGLVAVPMNPLLKAAEAAHILADSGARAVVAGDLSAAAVADAGVAVLNPDQPDFLGDPAPLPWAATTDADDTAVIIYTSGTTGRPKGAELSHFQLYLNCSLAGDRFDTRPDDVSLAVLPFFHVYGLSSVVNVAIRKGGTIAAVPRFDVDLVLDVLHDHRVSVLAGVPTMYHALLHADTAGRDLSALRIGSCGGASMPEAVLKGVEEKFGITVLEGYGLSETGSTATMNPGVDDRRIRSIGRPIWGVDVRVAAPDGGALPDGEVGELLVRGHVVMKGYHNNPTATAEAIRDGWLHTGDLGYRDADGFLYVVDRIKDLIIRGGFNVYPREVEEVLYGHPAVAEAAVVGRLDERLGEEIVAVVTVRPGRDLDPDALIAYCRERLADYKSPREVRVVDALPKNATGKLLKREVREFVSLRR</sequence>
<evidence type="ECO:0000313" key="4">
    <source>
        <dbReference type="Proteomes" id="UP000604117"/>
    </source>
</evidence>
<dbReference type="InterPro" id="IPR020845">
    <property type="entry name" value="AMP-binding_CS"/>
</dbReference>
<dbReference type="InterPro" id="IPR000873">
    <property type="entry name" value="AMP-dep_synth/lig_dom"/>
</dbReference>
<dbReference type="PROSITE" id="PS00455">
    <property type="entry name" value="AMP_BINDING"/>
    <property type="match status" value="1"/>
</dbReference>
<dbReference type="SUPFAM" id="SSF56801">
    <property type="entry name" value="Acetyl-CoA synthetase-like"/>
    <property type="match status" value="1"/>
</dbReference>
<keyword evidence="4" id="KW-1185">Reference proteome</keyword>
<dbReference type="InterPro" id="IPR025110">
    <property type="entry name" value="AMP-bd_C"/>
</dbReference>
<gene>
    <name evidence="3" type="ORF">Asi02nite_78340</name>
</gene>
<dbReference type="PANTHER" id="PTHR43767">
    <property type="entry name" value="LONG-CHAIN-FATTY-ACID--COA LIGASE"/>
    <property type="match status" value="1"/>
</dbReference>
<comment type="caution">
    <text evidence="3">The sequence shown here is derived from an EMBL/GenBank/DDBJ whole genome shotgun (WGS) entry which is preliminary data.</text>
</comment>
<name>A0ABQ4D442_9ACTN</name>
<dbReference type="EMBL" id="BONE01000132">
    <property type="protein sequence ID" value="GIF78316.1"/>
    <property type="molecule type" value="Genomic_DNA"/>
</dbReference>
<dbReference type="Pfam" id="PF13193">
    <property type="entry name" value="AMP-binding_C"/>
    <property type="match status" value="1"/>
</dbReference>
<proteinExistence type="predicted"/>